<dbReference type="Pfam" id="PF26109">
    <property type="entry name" value="WHD_BrxR"/>
    <property type="match status" value="1"/>
</dbReference>
<evidence type="ECO:0000313" key="4">
    <source>
        <dbReference type="EMBL" id="VFU17384.1"/>
    </source>
</evidence>
<dbReference type="EMBL" id="LR536452">
    <property type="protein sequence ID" value="VFU17384.1"/>
    <property type="molecule type" value="Genomic_DNA"/>
</dbReference>
<protein>
    <submittedName>
        <fullName evidence="4">Transcriptional regulator</fullName>
    </submittedName>
</protein>
<dbReference type="InterPro" id="IPR059019">
    <property type="entry name" value="WHD_CapW"/>
</dbReference>
<geneLocation type="plasmid" evidence="4 5">
    <name>3</name>
</geneLocation>
<dbReference type="InterPro" id="IPR051534">
    <property type="entry name" value="CBASS_pafABC_assoc_protein"/>
</dbReference>
<name>A0A4U8Z8G0_METTU</name>
<dbReference type="InterPro" id="IPR026881">
    <property type="entry name" value="WYL_dom"/>
</dbReference>
<feature type="domain" description="WYL" evidence="1">
    <location>
        <begin position="127"/>
        <end position="192"/>
    </location>
</feature>
<evidence type="ECO:0000313" key="5">
    <source>
        <dbReference type="Proteomes" id="UP000294360"/>
    </source>
</evidence>
<dbReference type="AlphaFoldDB" id="A0A4U8Z8G0"/>
<dbReference type="PANTHER" id="PTHR34580:SF3">
    <property type="entry name" value="PROTEIN PAFB"/>
    <property type="match status" value="1"/>
</dbReference>
<dbReference type="RefSeq" id="WP_134493240.1">
    <property type="nucleotide sequence ID" value="NZ_CP139087.1"/>
</dbReference>
<dbReference type="InterPro" id="IPR016634">
    <property type="entry name" value="CapW-like"/>
</dbReference>
<dbReference type="PROSITE" id="PS52050">
    <property type="entry name" value="WYL"/>
    <property type="match status" value="1"/>
</dbReference>
<dbReference type="PANTHER" id="PTHR34580">
    <property type="match status" value="1"/>
</dbReference>
<feature type="domain" description="DNA-binding transcriptional repressor CapW C-terminal dimerisation" evidence="2">
    <location>
        <begin position="216"/>
        <end position="281"/>
    </location>
</feature>
<sequence length="291" mass="33131">MNAADTKGFRWGVERRLEFVEFRLFWEGGVNRSDIVDEFGVSVPQASKDLALYQEHAPDNIVYDRSEKRYFASDAFRPRFIELDAAAYLDRLAPRPTATGAKPEDSAHGALVADRLPIPQRRVASNALRALLEAVRGNRSIEILYQSMSAARPEPVWRRVSPHAFASDGLRWHTRAYCHIDQKFKDFILSRCLDCRNIGEAGSFPRSDDLWNSHFQVILIPNPKLTACQQGVIAQDYAMMNGRVVVPVRHAMLYYFSKRLRLDLASSDPRETPVVVSNREEFDSALSEAMR</sequence>
<accession>A0A4U8Z8G0</accession>
<dbReference type="OrthoDB" id="6400324at2"/>
<dbReference type="KEGG" id="mtun:MTUNDRAET4_0009.2"/>
<organism evidence="4 5">
    <name type="scientific">Methylocella tundrae</name>
    <dbReference type="NCBI Taxonomy" id="227605"/>
    <lineage>
        <taxon>Bacteria</taxon>
        <taxon>Pseudomonadati</taxon>
        <taxon>Pseudomonadota</taxon>
        <taxon>Alphaproteobacteria</taxon>
        <taxon>Hyphomicrobiales</taxon>
        <taxon>Beijerinckiaceae</taxon>
        <taxon>Methylocella</taxon>
    </lineage>
</organism>
<dbReference type="Proteomes" id="UP000294360">
    <property type="component" value="Plasmid 3"/>
</dbReference>
<dbReference type="PIRSF" id="PIRSF015558">
    <property type="entry name" value="Txn_reg_DeoR_prd"/>
    <property type="match status" value="1"/>
</dbReference>
<evidence type="ECO:0000259" key="1">
    <source>
        <dbReference type="Pfam" id="PF13280"/>
    </source>
</evidence>
<gene>
    <name evidence="4" type="ORF">MTUNDRAET4_0009</name>
</gene>
<dbReference type="Pfam" id="PF13280">
    <property type="entry name" value="WYL"/>
    <property type="match status" value="1"/>
</dbReference>
<feature type="domain" description="DNA-binding transcriptional repressor CapW winged helix-turn-helix" evidence="3">
    <location>
        <begin position="13"/>
        <end position="92"/>
    </location>
</feature>
<dbReference type="Pfam" id="PF26107">
    <property type="entry name" value="BrxR_CTD"/>
    <property type="match status" value="1"/>
</dbReference>
<reference evidence="4 5" key="1">
    <citation type="submission" date="2019-03" db="EMBL/GenBank/DDBJ databases">
        <authorList>
            <person name="Kox A.R. M."/>
        </authorList>
    </citation>
    <scope>NUCLEOTIDE SEQUENCE [LARGE SCALE GENOMIC DNA]</scope>
    <source>
        <strain evidence="4">MTUNDRAET4 annotated genome</strain>
        <plasmid evidence="5">3</plasmid>
    </source>
</reference>
<dbReference type="InterPro" id="IPR059020">
    <property type="entry name" value="CapW_CTD"/>
</dbReference>
<evidence type="ECO:0000259" key="2">
    <source>
        <dbReference type="Pfam" id="PF26107"/>
    </source>
</evidence>
<keyword evidence="4" id="KW-0614">Plasmid</keyword>
<proteinExistence type="predicted"/>
<evidence type="ECO:0000259" key="3">
    <source>
        <dbReference type="Pfam" id="PF26109"/>
    </source>
</evidence>